<evidence type="ECO:0000313" key="4">
    <source>
        <dbReference type="Proteomes" id="UP000198406"/>
    </source>
</evidence>
<dbReference type="Proteomes" id="UP000198406">
    <property type="component" value="Unassembled WGS sequence"/>
</dbReference>
<dbReference type="AlphaFoldDB" id="A0A1Z5JRG8"/>
<reference evidence="3 4" key="1">
    <citation type="journal article" date="2015" name="Plant Cell">
        <title>Oil accumulation by the oleaginous diatom Fistulifera solaris as revealed by the genome and transcriptome.</title>
        <authorList>
            <person name="Tanaka T."/>
            <person name="Maeda Y."/>
            <person name="Veluchamy A."/>
            <person name="Tanaka M."/>
            <person name="Abida H."/>
            <person name="Marechal E."/>
            <person name="Bowler C."/>
            <person name="Muto M."/>
            <person name="Sunaga Y."/>
            <person name="Tanaka M."/>
            <person name="Yoshino T."/>
            <person name="Taniguchi T."/>
            <person name="Fukuda Y."/>
            <person name="Nemoto M."/>
            <person name="Matsumoto M."/>
            <person name="Wong P.S."/>
            <person name="Aburatani S."/>
            <person name="Fujibuchi W."/>
        </authorList>
    </citation>
    <scope>NUCLEOTIDE SEQUENCE [LARGE SCALE GENOMIC DNA]</scope>
    <source>
        <strain evidence="3 4">JPCC DA0580</strain>
    </source>
</reference>
<sequence length="270" mass="30331">MYPIGQQQAHPLSPFGGHVRECSVEVAGASCVFNTDAIISTTWKMIEAPVSHESKTGSESEPIEDTEFEEGSRSASVVSDDSIHDVKNIESIAFGTLDAEIEPTCDDVLIGTGRTCSSHEGNKRFHREIYDSCEEYFLADYKKGIVEKIIKSVHRRGGRFLAATKKGPWFLVVDMDRLERNTRKSFHMAKKQREKELQLASSSQKVAALTDLSPQLGQQVAVYVREARSFCTGWIEKKRANGELFVRFSDRRLGAQWLNVVTTDIRILSR</sequence>
<feature type="domain" description="DUF6824" evidence="2">
    <location>
        <begin position="107"/>
        <end position="175"/>
    </location>
</feature>
<dbReference type="InParanoid" id="A0A1Z5JRG8"/>
<comment type="caution">
    <text evidence="3">The sequence shown here is derived from an EMBL/GenBank/DDBJ whole genome shotgun (WGS) entry which is preliminary data.</text>
</comment>
<dbReference type="Pfam" id="PF20710">
    <property type="entry name" value="DUF6824"/>
    <property type="match status" value="1"/>
</dbReference>
<protein>
    <recommendedName>
        <fullName evidence="2">DUF6824 domain-containing protein</fullName>
    </recommendedName>
</protein>
<dbReference type="EMBL" id="BDSP01000107">
    <property type="protein sequence ID" value="GAX16496.1"/>
    <property type="molecule type" value="Genomic_DNA"/>
</dbReference>
<organism evidence="3 4">
    <name type="scientific">Fistulifera solaris</name>
    <name type="common">Oleaginous diatom</name>
    <dbReference type="NCBI Taxonomy" id="1519565"/>
    <lineage>
        <taxon>Eukaryota</taxon>
        <taxon>Sar</taxon>
        <taxon>Stramenopiles</taxon>
        <taxon>Ochrophyta</taxon>
        <taxon>Bacillariophyta</taxon>
        <taxon>Bacillariophyceae</taxon>
        <taxon>Bacillariophycidae</taxon>
        <taxon>Naviculales</taxon>
        <taxon>Naviculaceae</taxon>
        <taxon>Fistulifera</taxon>
    </lineage>
</organism>
<dbReference type="InterPro" id="IPR049227">
    <property type="entry name" value="DUF6824"/>
</dbReference>
<evidence type="ECO:0000256" key="1">
    <source>
        <dbReference type="SAM" id="MobiDB-lite"/>
    </source>
</evidence>
<keyword evidence="4" id="KW-1185">Reference proteome</keyword>
<name>A0A1Z5JRG8_FISSO</name>
<evidence type="ECO:0000313" key="3">
    <source>
        <dbReference type="EMBL" id="GAX16496.1"/>
    </source>
</evidence>
<gene>
    <name evidence="3" type="ORF">FisN_7Lh212</name>
</gene>
<feature type="region of interest" description="Disordered" evidence="1">
    <location>
        <begin position="50"/>
        <end position="74"/>
    </location>
</feature>
<evidence type="ECO:0000259" key="2">
    <source>
        <dbReference type="Pfam" id="PF20710"/>
    </source>
</evidence>
<proteinExistence type="predicted"/>
<accession>A0A1Z5JRG8</accession>